<evidence type="ECO:0000313" key="2">
    <source>
        <dbReference type="EMBL" id="ABP53514.1"/>
    </source>
</evidence>
<keyword evidence="1" id="KW-0732">Signal</keyword>
<evidence type="ECO:0000313" key="3">
    <source>
        <dbReference type="Proteomes" id="UP000000235"/>
    </source>
</evidence>
<organism evidence="2 3">
    <name type="scientific">Salinispora tropica (strain ATCC BAA-916 / DSM 44818 / JCM 13857 / NBRC 105044 / CNB-440)</name>
    <dbReference type="NCBI Taxonomy" id="369723"/>
    <lineage>
        <taxon>Bacteria</taxon>
        <taxon>Bacillati</taxon>
        <taxon>Actinomycetota</taxon>
        <taxon>Actinomycetes</taxon>
        <taxon>Micromonosporales</taxon>
        <taxon>Micromonosporaceae</taxon>
        <taxon>Salinispora</taxon>
    </lineage>
</organism>
<evidence type="ECO:0000256" key="1">
    <source>
        <dbReference type="SAM" id="SignalP"/>
    </source>
</evidence>
<dbReference type="KEGG" id="stp:Strop_1040"/>
<dbReference type="STRING" id="369723.Strop_1040"/>
<reference evidence="3" key="1">
    <citation type="journal article" date="2007" name="Proc. Natl. Acad. Sci. U.S.A.">
        <title>Genome sequencing reveals complex secondary metabolome in the marine actinomycete Salinispora tropica.</title>
        <authorList>
            <person name="Udwary D.W."/>
            <person name="Zeigler L."/>
            <person name="Asolkar R.N."/>
            <person name="Singan V."/>
            <person name="Lapidus A."/>
            <person name="Fenical W."/>
            <person name="Jensen P.R."/>
            <person name="Moore B.S."/>
        </authorList>
    </citation>
    <scope>NUCLEOTIDE SEQUENCE [LARGE SCALE GENOMIC DNA]</scope>
    <source>
        <strain evidence="3">ATCC BAA-916 / DSM 44818 / CNB-440</strain>
    </source>
</reference>
<feature type="signal peptide" evidence="1">
    <location>
        <begin position="1"/>
        <end position="19"/>
    </location>
</feature>
<keyword evidence="3" id="KW-1185">Reference proteome</keyword>
<proteinExistence type="predicted"/>
<name>A4X3R4_SALTO</name>
<dbReference type="PATRIC" id="fig|369723.5.peg.1063"/>
<gene>
    <name evidence="2" type="ordered locus">Strop_1040</name>
</gene>
<feature type="chain" id="PRO_5002675276" description="Prephenate dehydratase" evidence="1">
    <location>
        <begin position="20"/>
        <end position="217"/>
    </location>
</feature>
<dbReference type="eggNOG" id="COG0077">
    <property type="taxonomic scope" value="Bacteria"/>
</dbReference>
<dbReference type="RefSeq" id="WP_011904948.1">
    <property type="nucleotide sequence ID" value="NC_009380.1"/>
</dbReference>
<dbReference type="EMBL" id="CP000667">
    <property type="protein sequence ID" value="ABP53514.1"/>
    <property type="molecule type" value="Genomic_DNA"/>
</dbReference>
<dbReference type="Proteomes" id="UP000000235">
    <property type="component" value="Chromosome"/>
</dbReference>
<dbReference type="HOGENOM" id="CLU_109848_1_0_11"/>
<dbReference type="AlphaFoldDB" id="A4X3R4"/>
<accession>A4X3R4</accession>
<sequence>MTKATTSLPCFVTLTPAAAGGTPTVGTLGPPGTSSELAATLLAGRLGAADPGTVEGGPTRVRLFDTYERAGSALRARLVTHVVVANAYKAVHEFYMDPDFELAVVFVLDTPMYGIAKRRGAGASPPSPTIASHPSPVPIIGQLLNGSGAHVVMHADSTSSAALAAAEGRVDLALTTAPAAQLYDLEFITRTRCIRMVWSAFVLSDPAQATTESDGVA</sequence>
<evidence type="ECO:0008006" key="4">
    <source>
        <dbReference type="Google" id="ProtNLM"/>
    </source>
</evidence>
<protein>
    <recommendedName>
        <fullName evidence="4">Prephenate dehydratase</fullName>
    </recommendedName>
</protein>
<dbReference type="SUPFAM" id="SSF53850">
    <property type="entry name" value="Periplasmic binding protein-like II"/>
    <property type="match status" value="1"/>
</dbReference>